<dbReference type="InterPro" id="IPR011990">
    <property type="entry name" value="TPR-like_helical_dom_sf"/>
</dbReference>
<accession>A0A8H6YKZ5</accession>
<dbReference type="AlphaFoldDB" id="A0A8H6YKZ5"/>
<dbReference type="Gene3D" id="1.25.40.10">
    <property type="entry name" value="Tetratricopeptide repeat domain"/>
    <property type="match status" value="2"/>
</dbReference>
<evidence type="ECO:0008006" key="3">
    <source>
        <dbReference type="Google" id="ProtNLM"/>
    </source>
</evidence>
<sequence length="481" mass="53231">MSELKTVIKLHSICVMSLKNPHNDLPGDMKMFAQLIIEENIFKQTLQVTSEHDQPSWKLGFECNIPPHAPTFSVTILRQSETEGTRLLGYIEIGQGEVFGSVESNRCTLQLELNKVNPDGPSLKARAGFSVSELPYRDVSDLDVIGMPENTIGAVRSHEIRDELQKMYKDSKKTNFSMDALQPWVMHERILLCLQSNDNRAEWLNMLGDIILQSYQVSGTLDHLNQAVSAYNDAVRDDPGSVICLAGLGTSLLHRFRRLGSMLDINQSVVMLEAAVALTPDGYRDKRSRLNNLGSSLLMRFKRLGDLDDLNQSVLRLEAALALTPNGHPDKPSLLTNLRSSLLSRFEQLGDLDDLNQSALRSEAAVALTPDGHPHKPSRLNNLGISLFSRFKQLHDLNDLNQSVLRFEAAVALTPDGHPNKPSQLNNLGNSLLSCFEQLGDLDDLNQSVLRFEAAIALTPDGHPAKPSLLNNLGGITLQPL</sequence>
<dbReference type="SUPFAM" id="SSF48452">
    <property type="entry name" value="TPR-like"/>
    <property type="match status" value="2"/>
</dbReference>
<dbReference type="Proteomes" id="UP000620124">
    <property type="component" value="Unassembled WGS sequence"/>
</dbReference>
<protein>
    <recommendedName>
        <fullName evidence="3">C2 domain-containing protein</fullName>
    </recommendedName>
</protein>
<dbReference type="OrthoDB" id="9991317at2759"/>
<reference evidence="1" key="1">
    <citation type="submission" date="2020-05" db="EMBL/GenBank/DDBJ databases">
        <title>Mycena genomes resolve the evolution of fungal bioluminescence.</title>
        <authorList>
            <person name="Tsai I.J."/>
        </authorList>
    </citation>
    <scope>NUCLEOTIDE SEQUENCE</scope>
    <source>
        <strain evidence="1">CCC161011</strain>
    </source>
</reference>
<proteinExistence type="predicted"/>
<keyword evidence="2" id="KW-1185">Reference proteome</keyword>
<evidence type="ECO:0000313" key="2">
    <source>
        <dbReference type="Proteomes" id="UP000620124"/>
    </source>
</evidence>
<evidence type="ECO:0000313" key="1">
    <source>
        <dbReference type="EMBL" id="KAF7363123.1"/>
    </source>
</evidence>
<dbReference type="EMBL" id="JACAZI010000004">
    <property type="protein sequence ID" value="KAF7363123.1"/>
    <property type="molecule type" value="Genomic_DNA"/>
</dbReference>
<gene>
    <name evidence="1" type="ORF">MVEN_00664800</name>
</gene>
<comment type="caution">
    <text evidence="1">The sequence shown here is derived from an EMBL/GenBank/DDBJ whole genome shotgun (WGS) entry which is preliminary data.</text>
</comment>
<name>A0A8H6YKZ5_9AGAR</name>
<organism evidence="1 2">
    <name type="scientific">Mycena venus</name>
    <dbReference type="NCBI Taxonomy" id="2733690"/>
    <lineage>
        <taxon>Eukaryota</taxon>
        <taxon>Fungi</taxon>
        <taxon>Dikarya</taxon>
        <taxon>Basidiomycota</taxon>
        <taxon>Agaricomycotina</taxon>
        <taxon>Agaricomycetes</taxon>
        <taxon>Agaricomycetidae</taxon>
        <taxon>Agaricales</taxon>
        <taxon>Marasmiineae</taxon>
        <taxon>Mycenaceae</taxon>
        <taxon>Mycena</taxon>
    </lineage>
</organism>